<dbReference type="EMBL" id="BLQM01000105">
    <property type="protein sequence ID" value="GMH64142.1"/>
    <property type="molecule type" value="Genomic_DNA"/>
</dbReference>
<reference evidence="3" key="1">
    <citation type="journal article" date="2023" name="Commun. Biol.">
        <title>Genome analysis of Parmales, the sister group of diatoms, reveals the evolutionary specialization of diatoms from phago-mixotrophs to photoautotrophs.</title>
        <authorList>
            <person name="Ban H."/>
            <person name="Sato S."/>
            <person name="Yoshikawa S."/>
            <person name="Yamada K."/>
            <person name="Nakamura Y."/>
            <person name="Ichinomiya M."/>
            <person name="Sato N."/>
            <person name="Blanc-Mathieu R."/>
            <person name="Endo H."/>
            <person name="Kuwata A."/>
            <person name="Ogata H."/>
        </authorList>
    </citation>
    <scope>NUCLEOTIDE SEQUENCE [LARGE SCALE GENOMIC DNA]</scope>
</reference>
<feature type="transmembrane region" description="Helical" evidence="1">
    <location>
        <begin position="215"/>
        <end position="233"/>
    </location>
</feature>
<name>A0A9W7E2U4_9STRA</name>
<gene>
    <name evidence="2" type="ORF">TL16_g03894</name>
</gene>
<comment type="caution">
    <text evidence="2">The sequence shown here is derived from an EMBL/GenBank/DDBJ whole genome shotgun (WGS) entry which is preliminary data.</text>
</comment>
<feature type="transmembrane region" description="Helical" evidence="1">
    <location>
        <begin position="152"/>
        <end position="174"/>
    </location>
</feature>
<evidence type="ECO:0000313" key="2">
    <source>
        <dbReference type="EMBL" id="GMH64142.1"/>
    </source>
</evidence>
<keyword evidence="1" id="KW-0812">Transmembrane</keyword>
<keyword evidence="1" id="KW-0472">Membrane</keyword>
<sequence length="260" mass="29462">MLYLSFPFVFECGYRSILPRVDIPRLCFWDVWGNNVLFGRLAAFIGEWCWMMQISLALQSICDGLEQSLPTNKKGLTFSKNAAFTLPAVCILAEILGTAGPVTKNNLWCIYEAITWTCMFTVASSTALYLYRLIDGNEDIKAVNKDARTFTFCLFLTGIIYVPYMLALNIPMYVTRYHSDSDDPNITYFSFAEGLPDISHCHSDDKSWSEWSADAAWMIPYFGPAVWTSIWMLKAPRIVTSADAKPLTLVSEEENDLELP</sequence>
<protein>
    <submittedName>
        <fullName evidence="2">Uncharacterized protein</fullName>
    </submittedName>
</protein>
<accession>A0A9W7E2U4</accession>
<evidence type="ECO:0000313" key="3">
    <source>
        <dbReference type="Proteomes" id="UP001162640"/>
    </source>
</evidence>
<evidence type="ECO:0000256" key="1">
    <source>
        <dbReference type="SAM" id="Phobius"/>
    </source>
</evidence>
<proteinExistence type="predicted"/>
<keyword evidence="1" id="KW-1133">Transmembrane helix</keyword>
<dbReference type="Proteomes" id="UP001162640">
    <property type="component" value="Unassembled WGS sequence"/>
</dbReference>
<feature type="transmembrane region" description="Helical" evidence="1">
    <location>
        <begin position="82"/>
        <end position="101"/>
    </location>
</feature>
<organism evidence="2 3">
    <name type="scientific">Triparma laevis f. inornata</name>
    <dbReference type="NCBI Taxonomy" id="1714386"/>
    <lineage>
        <taxon>Eukaryota</taxon>
        <taxon>Sar</taxon>
        <taxon>Stramenopiles</taxon>
        <taxon>Ochrophyta</taxon>
        <taxon>Bolidophyceae</taxon>
        <taxon>Parmales</taxon>
        <taxon>Triparmaceae</taxon>
        <taxon>Triparma</taxon>
    </lineage>
</organism>
<feature type="transmembrane region" description="Helical" evidence="1">
    <location>
        <begin position="113"/>
        <end position="131"/>
    </location>
</feature>
<dbReference type="AlphaFoldDB" id="A0A9W7E2U4"/>